<dbReference type="InterPro" id="IPR036875">
    <property type="entry name" value="Znf_CCHC_sf"/>
</dbReference>
<sequence>MAHDRMDELALVVVLLAGLDALLVDMALGDIDLPLLAIKAEDHDKLQVADLDETANAPDAAAGGLGVEDHALDVVVLVEGDVGAHVGDDLHLDHDGHLDFEGSPSYVSVVKGVFEDTHFPPQPPPPPLDRRTEEEAVWKIYSIKLQRQSTTIHRSTGQEPRASQKRLPHTLRTPAGTINVCGQCLRPGHRADKCRRDVTCRGCGGVGHKGIACQGDRRNTTVAGATGGEKQHRAAEGNRKRWHGISLHLVALDTDIVEERELMKAFSIITITESRKGPVQVSEIVGVLSCLVDEEWKWEVKSLLYGCFIVAFPIAELEQKNENGGSLRVLAFNFKLEPWTPDLGRPARRTGLHGG</sequence>
<dbReference type="AlphaFoldDB" id="A0A9D5CCG3"/>
<dbReference type="SUPFAM" id="SSF57756">
    <property type="entry name" value="Retrovirus zinc finger-like domains"/>
    <property type="match status" value="1"/>
</dbReference>
<reference evidence="1" key="1">
    <citation type="submission" date="2021-03" db="EMBL/GenBank/DDBJ databases">
        <authorList>
            <person name="Li Z."/>
            <person name="Yang C."/>
        </authorList>
    </citation>
    <scope>NUCLEOTIDE SEQUENCE</scope>
    <source>
        <strain evidence="1">Dzin_1.0</strain>
        <tissue evidence="1">Leaf</tissue>
    </source>
</reference>
<dbReference type="GO" id="GO:0008270">
    <property type="term" value="F:zinc ion binding"/>
    <property type="evidence" value="ECO:0007669"/>
    <property type="project" value="InterPro"/>
</dbReference>
<comment type="caution">
    <text evidence="1">The sequence shown here is derived from an EMBL/GenBank/DDBJ whole genome shotgun (WGS) entry which is preliminary data.</text>
</comment>
<proteinExistence type="predicted"/>
<organism evidence="1 2">
    <name type="scientific">Dioscorea zingiberensis</name>
    <dbReference type="NCBI Taxonomy" id="325984"/>
    <lineage>
        <taxon>Eukaryota</taxon>
        <taxon>Viridiplantae</taxon>
        <taxon>Streptophyta</taxon>
        <taxon>Embryophyta</taxon>
        <taxon>Tracheophyta</taxon>
        <taxon>Spermatophyta</taxon>
        <taxon>Magnoliopsida</taxon>
        <taxon>Liliopsida</taxon>
        <taxon>Dioscoreales</taxon>
        <taxon>Dioscoreaceae</taxon>
        <taxon>Dioscorea</taxon>
    </lineage>
</organism>
<evidence type="ECO:0000313" key="1">
    <source>
        <dbReference type="EMBL" id="KAJ0969835.1"/>
    </source>
</evidence>
<name>A0A9D5CCG3_9LILI</name>
<dbReference type="GO" id="GO:0003676">
    <property type="term" value="F:nucleic acid binding"/>
    <property type="evidence" value="ECO:0007669"/>
    <property type="project" value="InterPro"/>
</dbReference>
<protein>
    <recommendedName>
        <fullName evidence="3">CCHC-type domain-containing protein</fullName>
    </recommendedName>
</protein>
<evidence type="ECO:0008006" key="3">
    <source>
        <dbReference type="Google" id="ProtNLM"/>
    </source>
</evidence>
<dbReference type="EMBL" id="JAGGNH010000006">
    <property type="protein sequence ID" value="KAJ0969835.1"/>
    <property type="molecule type" value="Genomic_DNA"/>
</dbReference>
<accession>A0A9D5CCG3</accession>
<keyword evidence="2" id="KW-1185">Reference proteome</keyword>
<gene>
    <name evidence="1" type="ORF">J5N97_022712</name>
</gene>
<dbReference type="Proteomes" id="UP001085076">
    <property type="component" value="Miscellaneous, Linkage group lg06"/>
</dbReference>
<evidence type="ECO:0000313" key="2">
    <source>
        <dbReference type="Proteomes" id="UP001085076"/>
    </source>
</evidence>
<reference evidence="1" key="2">
    <citation type="journal article" date="2022" name="Hortic Res">
        <title>The genome of Dioscorea zingiberensis sheds light on the biosynthesis, origin and evolution of the medicinally important diosgenin saponins.</title>
        <authorList>
            <person name="Li Y."/>
            <person name="Tan C."/>
            <person name="Li Z."/>
            <person name="Guo J."/>
            <person name="Li S."/>
            <person name="Chen X."/>
            <person name="Wang C."/>
            <person name="Dai X."/>
            <person name="Yang H."/>
            <person name="Song W."/>
            <person name="Hou L."/>
            <person name="Xu J."/>
            <person name="Tong Z."/>
            <person name="Xu A."/>
            <person name="Yuan X."/>
            <person name="Wang W."/>
            <person name="Yang Q."/>
            <person name="Chen L."/>
            <person name="Sun Z."/>
            <person name="Wang K."/>
            <person name="Pan B."/>
            <person name="Chen J."/>
            <person name="Bao Y."/>
            <person name="Liu F."/>
            <person name="Qi X."/>
            <person name="Gang D.R."/>
            <person name="Wen J."/>
            <person name="Li J."/>
        </authorList>
    </citation>
    <scope>NUCLEOTIDE SEQUENCE</scope>
    <source>
        <strain evidence="1">Dzin_1.0</strain>
    </source>
</reference>